<organism evidence="1 2">
    <name type="scientific">Stachybotrys chartarum (strain CBS 109288 / IBT 7711)</name>
    <name type="common">Toxic black mold</name>
    <name type="synonym">Stilbospora chartarum</name>
    <dbReference type="NCBI Taxonomy" id="1280523"/>
    <lineage>
        <taxon>Eukaryota</taxon>
        <taxon>Fungi</taxon>
        <taxon>Dikarya</taxon>
        <taxon>Ascomycota</taxon>
        <taxon>Pezizomycotina</taxon>
        <taxon>Sordariomycetes</taxon>
        <taxon>Hypocreomycetidae</taxon>
        <taxon>Hypocreales</taxon>
        <taxon>Stachybotryaceae</taxon>
        <taxon>Stachybotrys</taxon>
    </lineage>
</organism>
<proteinExistence type="predicted"/>
<dbReference type="Proteomes" id="UP000028045">
    <property type="component" value="Unassembled WGS sequence"/>
</dbReference>
<name>A0A084BCC5_STACB</name>
<evidence type="ECO:0000313" key="2">
    <source>
        <dbReference type="Proteomes" id="UP000028045"/>
    </source>
</evidence>
<reference evidence="1 2" key="1">
    <citation type="journal article" date="2014" name="BMC Genomics">
        <title>Comparative genome sequencing reveals chemotype-specific gene clusters in the toxigenic black mold Stachybotrys.</title>
        <authorList>
            <person name="Semeiks J."/>
            <person name="Borek D."/>
            <person name="Otwinowski Z."/>
            <person name="Grishin N.V."/>
        </authorList>
    </citation>
    <scope>NUCLEOTIDE SEQUENCE [LARGE SCALE GENOMIC DNA]</scope>
    <source>
        <strain evidence="2">CBS 109288 / IBT 7711</strain>
    </source>
</reference>
<sequence>MQIPVFLLVGQIVV</sequence>
<dbReference type="HOGENOM" id="CLU_3435088_0_0_1"/>
<dbReference type="EMBL" id="KL647393">
    <property type="protein sequence ID" value="KEY75204.1"/>
    <property type="molecule type" value="Genomic_DNA"/>
</dbReference>
<protein>
    <submittedName>
        <fullName evidence="1">Uncharacterized protein</fullName>
    </submittedName>
</protein>
<evidence type="ECO:0000313" key="1">
    <source>
        <dbReference type="EMBL" id="KEY75204.1"/>
    </source>
</evidence>
<gene>
    <name evidence="1" type="ORF">S7711_10206</name>
</gene>
<keyword evidence="2" id="KW-1185">Reference proteome</keyword>
<accession>A0A084BCC5</accession>